<evidence type="ECO:0000313" key="3">
    <source>
        <dbReference type="EMBL" id="OYR88799.1"/>
    </source>
</evidence>
<dbReference type="Pfam" id="PF15615">
    <property type="entry name" value="TerB_C"/>
    <property type="match status" value="1"/>
</dbReference>
<dbReference type="Pfam" id="PF13208">
    <property type="entry name" value="TerB_N"/>
    <property type="match status" value="1"/>
</dbReference>
<sequence>MNTDELLSYAIRHFGRNSISKVNNNANIIAFSSPITKKWFAILNLDPKSKKLNLNCGEFSETIKDLPGFSTASLVKDDNWVEVSLLLSEQKIKQALEYAFKVVLMTNKKNNPEKLIYIPDANQNDEKNVYHEQKLDFKNWKKSSRFVERKNKFTEDKIDLNFEETQSVPKEIKEMIKSYQYSLNGAIRREQNFYSQGKLMADYEDDYDRKQLFLRYYPTYHDLTVGQARTYFTWRTKIRHNIYEKNSDSYAYIYLYELLNGIGVKNSQEGLERLISFNKNYAQKFSSEMGAYIERWIRDYLIFYNIDSKTYDSFIKERDKDKKYEQLLYPQNFSEHEVVTSLIRLSNYKITNCPLYKKDEEKFEHLLALIWQQILDLRQDGFDFFTNYIAYKNQMTVQLFAAAVFNHNLISKTNSYAVDQIRKYFYDEEKKTWYCESYWGLAGQKSIVGNLLHEVDREVRQSFHLGRNLKPRKIEKHYLQAIKDGIKEYQIEEQKLNHPELEINLSQLSMIREDAADTRDSLLTEEELKAEQEEKTQVEENSVDNVKKDYGLSKEEATTVIMLLNGEDPKKYLKENHLMAAIVIDNINEKMFDEIGDNVVEFIDDAPILIEDYREELEDMFLKGNS</sequence>
<dbReference type="RefSeq" id="WP_094516736.1">
    <property type="nucleotide sequence ID" value="NZ_NGNV01000005.1"/>
</dbReference>
<comment type="caution">
    <text evidence="4">The sequence shown here is derived from an EMBL/GenBank/DDBJ whole genome shotgun (WGS) entry which is preliminary data.</text>
</comment>
<name>A0A256LI15_9LACO</name>
<evidence type="ECO:0000313" key="6">
    <source>
        <dbReference type="Proteomes" id="UP000216316"/>
    </source>
</evidence>
<evidence type="ECO:0000313" key="5">
    <source>
        <dbReference type="Proteomes" id="UP000215828"/>
    </source>
</evidence>
<evidence type="ECO:0008006" key="7">
    <source>
        <dbReference type="Google" id="ProtNLM"/>
    </source>
</evidence>
<reference evidence="3" key="2">
    <citation type="submission" date="2017-05" db="EMBL/GenBank/DDBJ databases">
        <authorList>
            <person name="Lin X.B."/>
            <person name="Stothard P."/>
            <person name="Tasseva G."/>
            <person name="Walter J."/>
        </authorList>
    </citation>
    <scope>NUCLEOTIDE SEQUENCE</scope>
    <source>
        <strain evidence="3">609u</strain>
    </source>
</reference>
<feature type="domain" description="TerB N-terminal" evidence="1">
    <location>
        <begin position="166"/>
        <end position="375"/>
    </location>
</feature>
<dbReference type="InterPro" id="IPR028932">
    <property type="entry name" value="TerB-C"/>
</dbReference>
<proteinExistence type="predicted"/>
<evidence type="ECO:0000259" key="1">
    <source>
        <dbReference type="Pfam" id="PF13208"/>
    </source>
</evidence>
<dbReference type="Proteomes" id="UP000215828">
    <property type="component" value="Unassembled WGS sequence"/>
</dbReference>
<evidence type="ECO:0000259" key="2">
    <source>
        <dbReference type="Pfam" id="PF15615"/>
    </source>
</evidence>
<evidence type="ECO:0000313" key="4">
    <source>
        <dbReference type="EMBL" id="OYR92823.1"/>
    </source>
</evidence>
<accession>A0A256LI15</accession>
<feature type="domain" description="TerB-C" evidence="2">
    <location>
        <begin position="486"/>
        <end position="618"/>
    </location>
</feature>
<protein>
    <recommendedName>
        <fullName evidence="7">TerB-C domain-containing protein</fullName>
    </recommendedName>
</protein>
<dbReference type="EMBL" id="NGNV01000005">
    <property type="protein sequence ID" value="OYR88799.1"/>
    <property type="molecule type" value="Genomic_DNA"/>
</dbReference>
<dbReference type="InterPro" id="IPR038056">
    <property type="entry name" value="YjbR-like_sf"/>
</dbReference>
<keyword evidence="6" id="KW-1185">Reference proteome</keyword>
<dbReference type="Proteomes" id="UP000216316">
    <property type="component" value="Unassembled WGS sequence"/>
</dbReference>
<dbReference type="AlphaFoldDB" id="A0A256LI15"/>
<dbReference type="InterPro" id="IPR025266">
    <property type="entry name" value="TerB_N"/>
</dbReference>
<dbReference type="SUPFAM" id="SSF142906">
    <property type="entry name" value="YjbR-like"/>
    <property type="match status" value="1"/>
</dbReference>
<reference evidence="4 5" key="1">
    <citation type="submission" date="2017-04" db="EMBL/GenBank/DDBJ databases">
        <authorList>
            <person name="Afonso C.L."/>
            <person name="Miller P.J."/>
            <person name="Scott M.A."/>
            <person name="Spackman E."/>
            <person name="Goraichik I."/>
            <person name="Dimitrov K.M."/>
            <person name="Suarez D.L."/>
            <person name="Swayne D.E."/>
        </authorList>
    </citation>
    <scope>NUCLEOTIDE SEQUENCE [LARGE SCALE GENOMIC DNA]</scope>
    <source>
        <strain evidence="4 5">609q</strain>
    </source>
</reference>
<gene>
    <name evidence="3" type="ORF">CBF53_01950</name>
    <name evidence="4" type="ORF">CBF70_02775</name>
</gene>
<dbReference type="EMBL" id="NGNX01000007">
    <property type="protein sequence ID" value="OYR92823.1"/>
    <property type="molecule type" value="Genomic_DNA"/>
</dbReference>
<organism evidence="4 5">
    <name type="scientific">Lactobacillus taiwanensis</name>
    <dbReference type="NCBI Taxonomy" id="508451"/>
    <lineage>
        <taxon>Bacteria</taxon>
        <taxon>Bacillati</taxon>
        <taxon>Bacillota</taxon>
        <taxon>Bacilli</taxon>
        <taxon>Lactobacillales</taxon>
        <taxon>Lactobacillaceae</taxon>
        <taxon>Lactobacillus</taxon>
    </lineage>
</organism>
<reference evidence="5 6" key="3">
    <citation type="submission" date="2017-09" db="EMBL/GenBank/DDBJ databases">
        <title>Tripartite evolution among Lactobacillus johnsonii, Lactobacillus taiwanensis, Lactobacillus reuteri and their rodent host.</title>
        <authorList>
            <person name="Wang T."/>
            <person name="Knowles S."/>
            <person name="Cheng C."/>
        </authorList>
    </citation>
    <scope>NUCLEOTIDE SEQUENCE [LARGE SCALE GENOMIC DNA]</scope>
    <source>
        <strain evidence="4 5">609q</strain>
        <strain evidence="3 6">609u</strain>
    </source>
</reference>